<feature type="chain" id="PRO_5027961365" evidence="1">
    <location>
        <begin position="21"/>
        <end position="183"/>
    </location>
</feature>
<protein>
    <submittedName>
        <fullName evidence="2">Uncharacterized protein</fullName>
    </submittedName>
</protein>
<evidence type="ECO:0000256" key="1">
    <source>
        <dbReference type="SAM" id="SignalP"/>
    </source>
</evidence>
<name>A0A6S6RZ18_9BACT</name>
<sequence>MKKIITFAIVLLLNCSILYAEETILSKNTSSYTSIDQKDCVTLDSDNMGSIQECESFTGIGVKVIEGDIRQSIILTRNEKEYDLAFWSTVSSAFSSLGLKIEWRHELGKPEKVKGMIVRFEASDDYENLDKVSSYLVVSKITKDEVCVVAKVLPQKNQNEMARKILDSTDILPCLKNFEGTKR</sequence>
<dbReference type="AlphaFoldDB" id="A0A6S6RZ18"/>
<accession>A0A6S6RZ18</accession>
<feature type="signal peptide" evidence="1">
    <location>
        <begin position="1"/>
        <end position="20"/>
    </location>
</feature>
<gene>
    <name evidence="2" type="ORF">HELGO_WM29616</name>
</gene>
<proteinExistence type="predicted"/>
<keyword evidence="1" id="KW-0732">Signal</keyword>
<reference evidence="2" key="1">
    <citation type="submission" date="2020-01" db="EMBL/GenBank/DDBJ databases">
        <authorList>
            <person name="Meier V. D."/>
            <person name="Meier V D."/>
        </authorList>
    </citation>
    <scope>NUCLEOTIDE SEQUENCE</scope>
    <source>
        <strain evidence="2">HLG_WM_MAG_03</strain>
    </source>
</reference>
<organism evidence="2">
    <name type="scientific">uncultured Sulfurovum sp</name>
    <dbReference type="NCBI Taxonomy" id="269237"/>
    <lineage>
        <taxon>Bacteria</taxon>
        <taxon>Pseudomonadati</taxon>
        <taxon>Campylobacterota</taxon>
        <taxon>Epsilonproteobacteria</taxon>
        <taxon>Campylobacterales</taxon>
        <taxon>Sulfurovaceae</taxon>
        <taxon>Sulfurovum</taxon>
        <taxon>environmental samples</taxon>
    </lineage>
</organism>
<dbReference type="EMBL" id="CACVAR010000029">
    <property type="protein sequence ID" value="CAA6799081.1"/>
    <property type="molecule type" value="Genomic_DNA"/>
</dbReference>
<evidence type="ECO:0000313" key="2">
    <source>
        <dbReference type="EMBL" id="CAA6799081.1"/>
    </source>
</evidence>